<dbReference type="RefSeq" id="WP_139830083.1">
    <property type="nucleotide sequence ID" value="NZ_HG964446.1"/>
</dbReference>
<accession>A0A024JRI7</accession>
<evidence type="ECO:0000313" key="2">
    <source>
        <dbReference type="EMBL" id="CDO85853.1"/>
    </source>
</evidence>
<dbReference type="Proteomes" id="UP000028880">
    <property type="component" value="Unassembled WGS sequence"/>
</dbReference>
<gene>
    <name evidence="2" type="ORF">BN973_00186</name>
</gene>
<dbReference type="AlphaFoldDB" id="A0A024JRI7"/>
<feature type="region of interest" description="Disordered" evidence="1">
    <location>
        <begin position="29"/>
        <end position="93"/>
    </location>
</feature>
<feature type="compositionally biased region" description="Gly residues" evidence="1">
    <location>
        <begin position="60"/>
        <end position="93"/>
    </location>
</feature>
<organism evidence="2">
    <name type="scientific">Mycobacterium triplex</name>
    <dbReference type="NCBI Taxonomy" id="47839"/>
    <lineage>
        <taxon>Bacteria</taxon>
        <taxon>Bacillati</taxon>
        <taxon>Actinomycetota</taxon>
        <taxon>Actinomycetes</taxon>
        <taxon>Mycobacteriales</taxon>
        <taxon>Mycobacteriaceae</taxon>
        <taxon>Mycobacterium</taxon>
        <taxon>Mycobacterium simiae complex</taxon>
    </lineage>
</organism>
<evidence type="ECO:0000256" key="1">
    <source>
        <dbReference type="SAM" id="MobiDB-lite"/>
    </source>
</evidence>
<dbReference type="PROSITE" id="PS51257">
    <property type="entry name" value="PROKAR_LIPOPROTEIN"/>
    <property type="match status" value="1"/>
</dbReference>
<dbReference type="EMBL" id="HG964446">
    <property type="protein sequence ID" value="CDO85853.1"/>
    <property type="molecule type" value="Genomic_DNA"/>
</dbReference>
<evidence type="ECO:0008006" key="3">
    <source>
        <dbReference type="Google" id="ProtNLM"/>
    </source>
</evidence>
<reference evidence="2" key="2">
    <citation type="submission" date="2014-04" db="EMBL/GenBank/DDBJ databases">
        <authorList>
            <person name="Urmite Genomes U."/>
        </authorList>
    </citation>
    <scope>NUCLEOTIDE SEQUENCE</scope>
    <source>
        <strain evidence="2">DSM 44626</strain>
    </source>
</reference>
<proteinExistence type="predicted"/>
<name>A0A024JRI7_9MYCO</name>
<protein>
    <recommendedName>
        <fullName evidence="3">Lipoprotein</fullName>
    </recommendedName>
</protein>
<sequence length="93" mass="7907" precursor="true">MSSHAVKTGFALLGGAAVVGLGIACGSSVPESVAAPATPTPGPATSTPQLAPGAPIQPGMGSGGQNMPSGPGGAAGGGSAGGAAGGGAAGGGG</sequence>
<dbReference type="HOGENOM" id="CLU_2396548_0_0_11"/>
<reference evidence="2" key="1">
    <citation type="journal article" date="2014" name="Genome Announc.">
        <title>Draft Genome Sequence of Mycobacterium triplex DSM 44626.</title>
        <authorList>
            <person name="Sassi M."/>
            <person name="Croce O."/>
            <person name="Robert C."/>
            <person name="Raoult D."/>
            <person name="Drancourt M."/>
        </authorList>
    </citation>
    <scope>NUCLEOTIDE SEQUENCE [LARGE SCALE GENOMIC DNA]</scope>
    <source>
        <strain evidence="2">DSM 44626</strain>
    </source>
</reference>